<dbReference type="RefSeq" id="XP_022284634.1">
    <property type="nucleotide sequence ID" value="XM_022428344.1"/>
</dbReference>
<sequence>MSPVIHCCVLCGHDIRDGGSDDSGWMLQFRILYSIDEQVQVTGVGFHNDPGAIHLEAPLDYGARWDTSESRVEIGVIRQSPVNGRHGFPFHEACWSLLEQAYSPRPIPQRRLLDACRSLPFSIEMCCVTWGHDFGGLISADEESYPWEDLFVNQELDFVTSNPFVVPEIQRLPHEAPESLDVPESEAICVVTRRSDVFTKLPAEIISCISHHLPTVDYLNARLAASSFYPIFNAQSFWASRFLPNADRSWVFEAQTWEMPRSWLWIYRRTANGSPGMKNRRRIWQLVETVKQILRLEWFEPASSSITNVIKTDWPQAAGDLRPGFQQPDHGFRGGCRQLREKQVHIPRDQLSHLAFSLIQIGNDTYITGIGFLLSRGETIRLGYMADDERVLNAKCLTGFNLAVGSRGVQAIQCILNGDQESQWIGSPDNAPKTQRLKFAGPITDIKAGFDGYKMVSLAANGCIRPGQKSLRDSAFWYPQIPDASLYLNEGGFTARDTAISRFDPVCWTRFGGPAGKYLRLLTGISVFDLGAIEFHYNSEDVPLECRKIGRYRPSEFDKPIHFKIDGPSGEKIDSLTIYMCSYPNATLWYYNPGISTNYGNSCHFPSMPEKTVQRNGPLEIERAITLVDGSTLTGLYWTQHENTIISLGAISEVV</sequence>
<reference evidence="2 3" key="1">
    <citation type="journal article" date="2016" name="PLoS Pathog.">
        <title>Biosynthesis of antibiotic leucinostatins in bio-control fungus Purpureocillium lilacinum and their inhibition on phytophthora revealed by genome mining.</title>
        <authorList>
            <person name="Wang G."/>
            <person name="Liu Z."/>
            <person name="Lin R."/>
            <person name="Li E."/>
            <person name="Mao Z."/>
            <person name="Ling J."/>
            <person name="Yang Y."/>
            <person name="Yin W.B."/>
            <person name="Xie B."/>
        </authorList>
    </citation>
    <scope>NUCLEOTIDE SEQUENCE [LARGE SCALE GENOMIC DNA]</scope>
    <source>
        <strain evidence="2">170</strain>
    </source>
</reference>
<accession>A0A179G0A4</accession>
<dbReference type="InterPro" id="IPR056021">
    <property type="entry name" value="DUF7600"/>
</dbReference>
<dbReference type="STRING" id="1380566.A0A179G0A4"/>
<dbReference type="KEGG" id="pchm:VFPPC_03624"/>
<dbReference type="InterPro" id="IPR001810">
    <property type="entry name" value="F-box_dom"/>
</dbReference>
<dbReference type="OrthoDB" id="5273847at2759"/>
<gene>
    <name evidence="2" type="ORF">VFPPC_03624</name>
</gene>
<evidence type="ECO:0000259" key="1">
    <source>
        <dbReference type="PROSITE" id="PS50181"/>
    </source>
</evidence>
<proteinExistence type="predicted"/>
<evidence type="ECO:0000313" key="3">
    <source>
        <dbReference type="Proteomes" id="UP000078397"/>
    </source>
</evidence>
<feature type="domain" description="F-box" evidence="1">
    <location>
        <begin position="195"/>
        <end position="241"/>
    </location>
</feature>
<dbReference type="InterPro" id="IPR036047">
    <property type="entry name" value="F-box-like_dom_sf"/>
</dbReference>
<dbReference type="PROSITE" id="PS50181">
    <property type="entry name" value="FBOX"/>
    <property type="match status" value="1"/>
</dbReference>
<dbReference type="Pfam" id="PF24539">
    <property type="entry name" value="DUF7600"/>
    <property type="match status" value="1"/>
</dbReference>
<name>A0A179G0A4_METCM</name>
<dbReference type="GeneID" id="28847098"/>
<dbReference type="SUPFAM" id="SSF81383">
    <property type="entry name" value="F-box domain"/>
    <property type="match status" value="1"/>
</dbReference>
<dbReference type="EMBL" id="LSBJ02000002">
    <property type="protein sequence ID" value="OAQ71302.2"/>
    <property type="molecule type" value="Genomic_DNA"/>
</dbReference>
<evidence type="ECO:0000313" key="2">
    <source>
        <dbReference type="EMBL" id="OAQ71302.2"/>
    </source>
</evidence>
<comment type="caution">
    <text evidence="2">The sequence shown here is derived from an EMBL/GenBank/DDBJ whole genome shotgun (WGS) entry which is preliminary data.</text>
</comment>
<organism evidence="2 3">
    <name type="scientific">Pochonia chlamydosporia 170</name>
    <dbReference type="NCBI Taxonomy" id="1380566"/>
    <lineage>
        <taxon>Eukaryota</taxon>
        <taxon>Fungi</taxon>
        <taxon>Dikarya</taxon>
        <taxon>Ascomycota</taxon>
        <taxon>Pezizomycotina</taxon>
        <taxon>Sordariomycetes</taxon>
        <taxon>Hypocreomycetidae</taxon>
        <taxon>Hypocreales</taxon>
        <taxon>Clavicipitaceae</taxon>
        <taxon>Pochonia</taxon>
    </lineage>
</organism>
<dbReference type="AlphaFoldDB" id="A0A179G0A4"/>
<protein>
    <submittedName>
        <fullName evidence="2">F-box domain-containing protein</fullName>
    </submittedName>
</protein>
<keyword evidence="3" id="KW-1185">Reference proteome</keyword>
<dbReference type="Proteomes" id="UP000078397">
    <property type="component" value="Unassembled WGS sequence"/>
</dbReference>